<dbReference type="InterPro" id="IPR029052">
    <property type="entry name" value="Metallo-depent_PP-like"/>
</dbReference>
<comment type="caution">
    <text evidence="6">The sequence shown here is derived from an EMBL/GenBank/DDBJ whole genome shotgun (WGS) entry which is preliminary data.</text>
</comment>
<accession>A0A5D3DWK9</accession>
<keyword evidence="4" id="KW-0904">Protein phosphatase</keyword>
<dbReference type="Gene3D" id="3.60.21.10">
    <property type="match status" value="1"/>
</dbReference>
<dbReference type="Proteomes" id="UP000321947">
    <property type="component" value="Unassembled WGS sequence"/>
</dbReference>
<evidence type="ECO:0000256" key="5">
    <source>
        <dbReference type="ARBA" id="ARBA00023211"/>
    </source>
</evidence>
<organism evidence="6 7">
    <name type="scientific">Cucumis melo var. makuwa</name>
    <name type="common">Oriental melon</name>
    <dbReference type="NCBI Taxonomy" id="1194695"/>
    <lineage>
        <taxon>Eukaryota</taxon>
        <taxon>Viridiplantae</taxon>
        <taxon>Streptophyta</taxon>
        <taxon>Embryophyta</taxon>
        <taxon>Tracheophyta</taxon>
        <taxon>Spermatophyta</taxon>
        <taxon>Magnoliopsida</taxon>
        <taxon>eudicotyledons</taxon>
        <taxon>Gunneridae</taxon>
        <taxon>Pentapetalae</taxon>
        <taxon>rosids</taxon>
        <taxon>fabids</taxon>
        <taxon>Cucurbitales</taxon>
        <taxon>Cucurbitaceae</taxon>
        <taxon>Benincaseae</taxon>
        <taxon>Cucumis</taxon>
    </lineage>
</organism>
<evidence type="ECO:0000256" key="2">
    <source>
        <dbReference type="ARBA" id="ARBA00022723"/>
    </source>
</evidence>
<evidence type="ECO:0000313" key="7">
    <source>
        <dbReference type="Proteomes" id="UP000321947"/>
    </source>
</evidence>
<dbReference type="AlphaFoldDB" id="A0A5D3DWK9"/>
<protein>
    <recommendedName>
        <fullName evidence="1">protein-serine/threonine phosphatase</fullName>
        <ecNumber evidence="1">3.1.3.16</ecNumber>
    </recommendedName>
</protein>
<keyword evidence="5" id="KW-0464">Manganese</keyword>
<dbReference type="GO" id="GO:0046872">
    <property type="term" value="F:metal ion binding"/>
    <property type="evidence" value="ECO:0007669"/>
    <property type="project" value="UniProtKB-KW"/>
</dbReference>
<evidence type="ECO:0000256" key="3">
    <source>
        <dbReference type="ARBA" id="ARBA00022801"/>
    </source>
</evidence>
<keyword evidence="2" id="KW-0479">Metal-binding</keyword>
<name>A0A5D3DWK9_CUCMM</name>
<evidence type="ECO:0000256" key="1">
    <source>
        <dbReference type="ARBA" id="ARBA00013081"/>
    </source>
</evidence>
<dbReference type="EMBL" id="SSTD01002353">
    <property type="protein sequence ID" value="TYK28146.1"/>
    <property type="molecule type" value="Genomic_DNA"/>
</dbReference>
<reference evidence="6 7" key="1">
    <citation type="submission" date="2019-08" db="EMBL/GenBank/DDBJ databases">
        <title>Draft genome sequences of two oriental melons (Cucumis melo L. var makuwa).</title>
        <authorList>
            <person name="Kwon S.-Y."/>
        </authorList>
    </citation>
    <scope>NUCLEOTIDE SEQUENCE [LARGE SCALE GENOMIC DNA]</scope>
    <source>
        <strain evidence="7">cv. Chang Bougi</strain>
        <tissue evidence="6">Leaf</tissue>
    </source>
</reference>
<dbReference type="PANTHER" id="PTHR11668">
    <property type="entry name" value="SERINE/THREONINE PROTEIN PHOSPHATASE"/>
    <property type="match status" value="1"/>
</dbReference>
<proteinExistence type="predicted"/>
<dbReference type="GO" id="GO:0005634">
    <property type="term" value="C:nucleus"/>
    <property type="evidence" value="ECO:0007669"/>
    <property type="project" value="TreeGrafter"/>
</dbReference>
<dbReference type="InterPro" id="IPR050341">
    <property type="entry name" value="PP1_catalytic_subunit"/>
</dbReference>
<evidence type="ECO:0000256" key="4">
    <source>
        <dbReference type="ARBA" id="ARBA00022912"/>
    </source>
</evidence>
<gene>
    <name evidence="6" type="ORF">E5676_scaffold289G00590</name>
</gene>
<sequence>MTNVGQAMGLSSTNVINLIGFRVEPLPSSHPPPRLHAQLSLVLTIAMPSNVMLSQTFEDLLSTLHRIRLDGEVGVIVGRQQRRVKMIIKVPVHCFTCGKVVEDGYEFFAERQLVTIFSTNNYGEFDNVSAPICVDEELMCSF</sequence>
<evidence type="ECO:0000313" key="6">
    <source>
        <dbReference type="EMBL" id="TYK28146.1"/>
    </source>
</evidence>
<dbReference type="GO" id="GO:0005737">
    <property type="term" value="C:cytoplasm"/>
    <property type="evidence" value="ECO:0007669"/>
    <property type="project" value="TreeGrafter"/>
</dbReference>
<dbReference type="PANTHER" id="PTHR11668:SF300">
    <property type="entry name" value="SERINE_THREONINE-PROTEIN PHOSPHATASE"/>
    <property type="match status" value="1"/>
</dbReference>
<dbReference type="SUPFAM" id="SSF56300">
    <property type="entry name" value="Metallo-dependent phosphatases"/>
    <property type="match status" value="1"/>
</dbReference>
<dbReference type="EC" id="3.1.3.16" evidence="1"/>
<keyword evidence="3" id="KW-0378">Hydrolase</keyword>
<dbReference type="GO" id="GO:0004722">
    <property type="term" value="F:protein serine/threonine phosphatase activity"/>
    <property type="evidence" value="ECO:0007669"/>
    <property type="project" value="UniProtKB-EC"/>
</dbReference>